<keyword evidence="3" id="KW-1185">Reference proteome</keyword>
<evidence type="ECO:0000256" key="1">
    <source>
        <dbReference type="SAM" id="MobiDB-lite"/>
    </source>
</evidence>
<dbReference type="EMBL" id="JAAAIN010002130">
    <property type="protein sequence ID" value="KAG0296577.1"/>
    <property type="molecule type" value="Genomic_DNA"/>
</dbReference>
<protein>
    <submittedName>
        <fullName evidence="2">Uncharacterized protein</fullName>
    </submittedName>
</protein>
<dbReference type="OrthoDB" id="2443807at2759"/>
<feature type="compositionally biased region" description="Acidic residues" evidence="1">
    <location>
        <begin position="247"/>
        <end position="260"/>
    </location>
</feature>
<dbReference type="AlphaFoldDB" id="A0A9P6QUA5"/>
<gene>
    <name evidence="2" type="ORF">BGZ97_004504</name>
</gene>
<evidence type="ECO:0000313" key="3">
    <source>
        <dbReference type="Proteomes" id="UP000823405"/>
    </source>
</evidence>
<evidence type="ECO:0000313" key="2">
    <source>
        <dbReference type="EMBL" id="KAG0296577.1"/>
    </source>
</evidence>
<proteinExistence type="predicted"/>
<feature type="region of interest" description="Disordered" evidence="1">
    <location>
        <begin position="247"/>
        <end position="320"/>
    </location>
</feature>
<sequence>MRTNNLPEIDRPDKELMADHLKKHSFSDAHIEELKLHRHFVVICDGYDESQLTINLHNANTNSHGQWQAKMLVTCLTQYLGHDYRSHFMPKSVDEFHRSPYELFQEAVIAPFSNEQIQGYINQYVLLEAAQEPLTILSTSGYDDLWNKLTVIPNLMNLVLNPFLLTLALRYCKRLAQAIYRYQDGAPVVEFSRNQKEEWKAEFFGPKIKTTLLREASPLTRAGNRHWFIHKSLLDYFYSRTFFDPDESDVEDSDDDDDDPQGGGGNSFSGDGDSLVDGNGGGTGSDGATTSSSAALTGNNGGSSDGIGNLTNGELGERRQ</sequence>
<comment type="caution">
    <text evidence="2">The sequence shown here is derived from an EMBL/GenBank/DDBJ whole genome shotgun (WGS) entry which is preliminary data.</text>
</comment>
<dbReference type="Proteomes" id="UP000823405">
    <property type="component" value="Unassembled WGS sequence"/>
</dbReference>
<reference evidence="2" key="1">
    <citation type="journal article" date="2020" name="Fungal Divers.">
        <title>Resolving the Mortierellaceae phylogeny through synthesis of multi-gene phylogenetics and phylogenomics.</title>
        <authorList>
            <person name="Vandepol N."/>
            <person name="Liber J."/>
            <person name="Desiro A."/>
            <person name="Na H."/>
            <person name="Kennedy M."/>
            <person name="Barry K."/>
            <person name="Grigoriev I.V."/>
            <person name="Miller A.N."/>
            <person name="O'Donnell K."/>
            <person name="Stajich J.E."/>
            <person name="Bonito G."/>
        </authorList>
    </citation>
    <scope>NUCLEOTIDE SEQUENCE</scope>
    <source>
        <strain evidence="2">NVP60</strain>
    </source>
</reference>
<accession>A0A9P6QUA5</accession>
<feature type="compositionally biased region" description="Low complexity" evidence="1">
    <location>
        <begin position="268"/>
        <end position="277"/>
    </location>
</feature>
<organism evidence="2 3">
    <name type="scientific">Linnemannia gamsii</name>
    <dbReference type="NCBI Taxonomy" id="64522"/>
    <lineage>
        <taxon>Eukaryota</taxon>
        <taxon>Fungi</taxon>
        <taxon>Fungi incertae sedis</taxon>
        <taxon>Mucoromycota</taxon>
        <taxon>Mortierellomycotina</taxon>
        <taxon>Mortierellomycetes</taxon>
        <taxon>Mortierellales</taxon>
        <taxon>Mortierellaceae</taxon>
        <taxon>Linnemannia</taxon>
    </lineage>
</organism>
<name>A0A9P6QUA5_9FUNG</name>
<feature type="compositionally biased region" description="Low complexity" evidence="1">
    <location>
        <begin position="286"/>
        <end position="298"/>
    </location>
</feature>